<name>A0A164FQ56_9CRUS</name>
<accession>A0A164FQ56</accession>
<feature type="non-terminal residue" evidence="1">
    <location>
        <position position="72"/>
    </location>
</feature>
<evidence type="ECO:0000313" key="2">
    <source>
        <dbReference type="Proteomes" id="UP000076858"/>
    </source>
</evidence>
<keyword evidence="2" id="KW-1185">Reference proteome</keyword>
<evidence type="ECO:0008006" key="3">
    <source>
        <dbReference type="Google" id="ProtNLM"/>
    </source>
</evidence>
<proteinExistence type="predicted"/>
<dbReference type="Proteomes" id="UP000076858">
    <property type="component" value="Unassembled WGS sequence"/>
</dbReference>
<protein>
    <recommendedName>
        <fullName evidence="3">Reverse transcriptase domain-containing protein</fullName>
    </recommendedName>
</protein>
<gene>
    <name evidence="1" type="ORF">APZ42_006755</name>
</gene>
<dbReference type="AlphaFoldDB" id="A0A164FQ56"/>
<organism evidence="1 2">
    <name type="scientific">Daphnia magna</name>
    <dbReference type="NCBI Taxonomy" id="35525"/>
    <lineage>
        <taxon>Eukaryota</taxon>
        <taxon>Metazoa</taxon>
        <taxon>Ecdysozoa</taxon>
        <taxon>Arthropoda</taxon>
        <taxon>Crustacea</taxon>
        <taxon>Branchiopoda</taxon>
        <taxon>Diplostraca</taxon>
        <taxon>Cladocera</taxon>
        <taxon>Anomopoda</taxon>
        <taxon>Daphniidae</taxon>
        <taxon>Daphnia</taxon>
    </lineage>
</organism>
<feature type="non-terminal residue" evidence="1">
    <location>
        <position position="1"/>
    </location>
</feature>
<dbReference type="EMBL" id="LRGB01018845">
    <property type="protein sequence ID" value="KZR98031.1"/>
    <property type="molecule type" value="Genomic_DNA"/>
</dbReference>
<comment type="caution">
    <text evidence="1">The sequence shown here is derived from an EMBL/GenBank/DDBJ whole genome shotgun (WGS) entry which is preliminary data.</text>
</comment>
<reference evidence="1 2" key="1">
    <citation type="submission" date="2016-03" db="EMBL/GenBank/DDBJ databases">
        <title>EvidentialGene: Evidence-directed Construction of Genes on Genomes.</title>
        <authorList>
            <person name="Gilbert D.G."/>
            <person name="Choi J.-H."/>
            <person name="Mockaitis K."/>
            <person name="Colbourne J."/>
            <person name="Pfrender M."/>
        </authorList>
    </citation>
    <scope>NUCLEOTIDE SEQUENCE [LARGE SCALE GENOMIC DNA]</scope>
    <source>
        <strain evidence="1 2">Xinb3</strain>
        <tissue evidence="1">Complete organism</tissue>
    </source>
</reference>
<evidence type="ECO:0000313" key="1">
    <source>
        <dbReference type="EMBL" id="KZR98031.1"/>
    </source>
</evidence>
<sequence length="72" mass="8056">EVAEVVSDIQSIRQGCPPSVHLFVLYIEPLLVRLSRVLKGISLFNEKLTVRAFVDDVTFFVSCGEDFTRAGQ</sequence>